<dbReference type="AlphaFoldDB" id="A0A9X7AS67"/>
<comment type="caution">
    <text evidence="1">The sequence shown here is derived from an EMBL/GenBank/DDBJ whole genome shotgun (WGS) entry which is preliminary data.</text>
</comment>
<dbReference type="RefSeq" id="WP_098392891.1">
    <property type="nucleotide sequence ID" value="NZ_NTVZ01000052.1"/>
</dbReference>
<dbReference type="Proteomes" id="UP000226106">
    <property type="component" value="Unassembled WGS sequence"/>
</dbReference>
<reference evidence="1 2" key="1">
    <citation type="submission" date="2017-09" db="EMBL/GenBank/DDBJ databases">
        <title>Large-scale bioinformatics analysis of Bacillus genomes uncovers conserved roles of natural products in bacterial physiology.</title>
        <authorList>
            <consortium name="Agbiome Team Llc"/>
            <person name="Bleich R.M."/>
            <person name="Grubbs K.J."/>
            <person name="Santa Maria K.C."/>
            <person name="Allen S.E."/>
            <person name="Farag S."/>
            <person name="Shank E.A."/>
            <person name="Bowers A."/>
        </authorList>
    </citation>
    <scope>NUCLEOTIDE SEQUENCE [LARGE SCALE GENOMIC DNA]</scope>
    <source>
        <strain evidence="1 2">AFS065400</strain>
    </source>
</reference>
<proteinExistence type="predicted"/>
<dbReference type="EMBL" id="NVCO01000007">
    <property type="protein sequence ID" value="PFT50779.1"/>
    <property type="molecule type" value="Genomic_DNA"/>
</dbReference>
<gene>
    <name evidence="1" type="ORF">COK72_01890</name>
</gene>
<evidence type="ECO:0000313" key="1">
    <source>
        <dbReference type="EMBL" id="PFT50779.1"/>
    </source>
</evidence>
<evidence type="ECO:0000313" key="2">
    <source>
        <dbReference type="Proteomes" id="UP000226106"/>
    </source>
</evidence>
<accession>A0A9X7AS67</accession>
<protein>
    <submittedName>
        <fullName evidence="1">Uncharacterized protein</fullName>
    </submittedName>
</protein>
<name>A0A9X7AS67_BACTU</name>
<organism evidence="1 2">
    <name type="scientific">Bacillus thuringiensis</name>
    <dbReference type="NCBI Taxonomy" id="1428"/>
    <lineage>
        <taxon>Bacteria</taxon>
        <taxon>Bacillati</taxon>
        <taxon>Bacillota</taxon>
        <taxon>Bacilli</taxon>
        <taxon>Bacillales</taxon>
        <taxon>Bacillaceae</taxon>
        <taxon>Bacillus</taxon>
        <taxon>Bacillus cereus group</taxon>
    </lineage>
</organism>
<sequence length="75" mass="8758">MARNRLKELAKDLVFVNDNLEKDNVNELDITELKAHQNQIMDELIKGGYSTDLLVQYMKEYREVPVGGFNEWINS</sequence>